<evidence type="ECO:0000256" key="9">
    <source>
        <dbReference type="RuleBase" id="RU365056"/>
    </source>
</evidence>
<evidence type="ECO:0000256" key="1">
    <source>
        <dbReference type="ARBA" id="ARBA00010497"/>
    </source>
</evidence>
<comment type="function">
    <text evidence="9">Catalyzes the transfer of a farnesyl moiety from farnesyl diphosphate to a cysteine at the fourth position from the C-terminus of several proteins. The beta subunit is responsible for peptide-binding.</text>
</comment>
<dbReference type="SUPFAM" id="SSF48239">
    <property type="entry name" value="Terpenoid cyclases/Protein prenyltransferases"/>
    <property type="match status" value="1"/>
</dbReference>
<comment type="subunit">
    <text evidence="9">Heterodimer of an alpha and a beta subunit.</text>
</comment>
<protein>
    <recommendedName>
        <fullName evidence="3 9">Protein farnesyltransferase subunit beta</fullName>
        <shortName evidence="9">FTase-beta</shortName>
        <ecNumber evidence="2 9">2.5.1.58</ecNumber>
    </recommendedName>
</protein>
<name>A0A4P6XS73_9ASCO</name>
<keyword evidence="12" id="KW-1185">Reference proteome</keyword>
<accession>A0A4P6XS73</accession>
<keyword evidence="5 9" id="KW-0808">Transferase</keyword>
<dbReference type="Gene3D" id="1.50.10.20">
    <property type="match status" value="1"/>
</dbReference>
<keyword evidence="4 9" id="KW-0637">Prenyltransferase</keyword>
<evidence type="ECO:0000256" key="2">
    <source>
        <dbReference type="ARBA" id="ARBA00012702"/>
    </source>
</evidence>
<evidence type="ECO:0000256" key="3">
    <source>
        <dbReference type="ARBA" id="ARBA00015798"/>
    </source>
</evidence>
<evidence type="ECO:0000256" key="4">
    <source>
        <dbReference type="ARBA" id="ARBA00022602"/>
    </source>
</evidence>
<organism evidence="11 12">
    <name type="scientific">Metschnikowia aff. pulcherrima</name>
    <dbReference type="NCBI Taxonomy" id="2163413"/>
    <lineage>
        <taxon>Eukaryota</taxon>
        <taxon>Fungi</taxon>
        <taxon>Dikarya</taxon>
        <taxon>Ascomycota</taxon>
        <taxon>Saccharomycotina</taxon>
        <taxon>Pichiomycetes</taxon>
        <taxon>Metschnikowiaceae</taxon>
        <taxon>Metschnikowia</taxon>
    </lineage>
</organism>
<feature type="domain" description="Prenyltransferase alpha-alpha toroid" evidence="10">
    <location>
        <begin position="88"/>
        <end position="408"/>
    </location>
</feature>
<dbReference type="InterPro" id="IPR008930">
    <property type="entry name" value="Terpenoid_cyclase/PrenylTrfase"/>
</dbReference>
<dbReference type="PANTHER" id="PTHR11774">
    <property type="entry name" value="GERANYLGERANYL TRANSFERASE TYPE BETA SUBUNIT"/>
    <property type="match status" value="1"/>
</dbReference>
<evidence type="ECO:0000259" key="10">
    <source>
        <dbReference type="Pfam" id="PF00432"/>
    </source>
</evidence>
<evidence type="ECO:0000256" key="5">
    <source>
        <dbReference type="ARBA" id="ARBA00022679"/>
    </source>
</evidence>
<dbReference type="Pfam" id="PF00432">
    <property type="entry name" value="Prenyltrans"/>
    <property type="match status" value="1"/>
</dbReference>
<dbReference type="EMBL" id="CP034458">
    <property type="protein sequence ID" value="QBM88791.1"/>
    <property type="molecule type" value="Genomic_DNA"/>
</dbReference>
<evidence type="ECO:0000256" key="7">
    <source>
        <dbReference type="ARBA" id="ARBA00022737"/>
    </source>
</evidence>
<dbReference type="GO" id="GO:0004660">
    <property type="term" value="F:protein farnesyltransferase activity"/>
    <property type="evidence" value="ECO:0007669"/>
    <property type="project" value="UniProtKB-UniRule"/>
</dbReference>
<evidence type="ECO:0000256" key="8">
    <source>
        <dbReference type="ARBA" id="ARBA00022833"/>
    </source>
</evidence>
<sequence>MTSDIKKAQFLLKMLGHHQKSSASSFESLLRPEISSNLDTMLAARPLADDTYLCETSVAQAGVERTIRAIYEDLFVSNDEKSIKDVELNVEFHLQYIEAALTTPLPAFFYSLDSNHSWMIYWLLNAHVVLSGEPPSGPIREKVSQKISTLIIDDGLGGIAGGPHDLIGHVASTYAAVLALALVEDYALLTKIGPNLQKWFLSLKDENGSFAMHFGGEKDTRSTYCVLVVASLLNIASAPLLKNTQNWILLCQTYEGGFAGVPHAEAHGGYTYCAMASLFLLPGNALHEVNFESLLHWLTARQYTLEGGFSGRSNKLVDACYSFWIGACFAMAEAFSSTRLLFNRQSLKTYILNCCQNTEIGGLRDKPGKHPDFYHTNYTLCGLSVAEHTYTSEILDGFHFSVKDEIEGAAYTLPINPVFGMPLGFAERCNKHFSSGS</sequence>
<dbReference type="GO" id="GO:0097354">
    <property type="term" value="P:prenylation"/>
    <property type="evidence" value="ECO:0007669"/>
    <property type="project" value="UniProtKB-UniRule"/>
</dbReference>
<comment type="similarity">
    <text evidence="1 9">Belongs to the protein prenyltransferase subunit beta family.</text>
</comment>
<evidence type="ECO:0000313" key="12">
    <source>
        <dbReference type="Proteomes" id="UP000292447"/>
    </source>
</evidence>
<dbReference type="PANTHER" id="PTHR11774:SF6">
    <property type="entry name" value="PROTEIN FARNESYLTRANSFERASE SUBUNIT BETA"/>
    <property type="match status" value="1"/>
</dbReference>
<dbReference type="STRING" id="2163413.A0A4P6XS73"/>
<dbReference type="CDD" id="cd02893">
    <property type="entry name" value="FTase"/>
    <property type="match status" value="1"/>
</dbReference>
<evidence type="ECO:0000256" key="6">
    <source>
        <dbReference type="ARBA" id="ARBA00022723"/>
    </source>
</evidence>
<dbReference type="GO" id="GO:0005965">
    <property type="term" value="C:protein farnesyltransferase complex"/>
    <property type="evidence" value="ECO:0007669"/>
    <property type="project" value="UniProtKB-UniRule"/>
</dbReference>
<comment type="cofactor">
    <cofactor evidence="9">
        <name>Zn(2+)</name>
        <dbReference type="ChEBI" id="CHEBI:29105"/>
    </cofactor>
    <text evidence="9">Binds 1 zinc ion per subunit.</text>
</comment>
<keyword evidence="7" id="KW-0677">Repeat</keyword>
<gene>
    <name evidence="11" type="primary">MPUL0C07720</name>
    <name evidence="11" type="ORF">METSCH_C07720</name>
</gene>
<dbReference type="InterPro" id="IPR026872">
    <property type="entry name" value="FTB"/>
</dbReference>
<proteinExistence type="inferred from homology"/>
<keyword evidence="8 9" id="KW-0862">Zinc</keyword>
<dbReference type="InterPro" id="IPR001330">
    <property type="entry name" value="Prenyltrans"/>
</dbReference>
<comment type="catalytic activity">
    <reaction evidence="9">
        <text>L-cysteinyl-[protein] + (2E,6E)-farnesyl diphosphate = S-(2E,6E)-farnesyl-L-cysteinyl-[protein] + diphosphate</text>
        <dbReference type="Rhea" id="RHEA:13345"/>
        <dbReference type="Rhea" id="RHEA-COMP:10131"/>
        <dbReference type="Rhea" id="RHEA-COMP:11535"/>
        <dbReference type="ChEBI" id="CHEBI:29950"/>
        <dbReference type="ChEBI" id="CHEBI:33019"/>
        <dbReference type="ChEBI" id="CHEBI:86019"/>
        <dbReference type="ChEBI" id="CHEBI:175763"/>
    </reaction>
</comment>
<keyword evidence="6 9" id="KW-0479">Metal-binding</keyword>
<dbReference type="EC" id="2.5.1.58" evidence="2 9"/>
<dbReference type="InterPro" id="IPR045089">
    <property type="entry name" value="PGGT1B-like"/>
</dbReference>
<dbReference type="Proteomes" id="UP000292447">
    <property type="component" value="Chromosome III"/>
</dbReference>
<dbReference type="AlphaFoldDB" id="A0A4P6XS73"/>
<dbReference type="GO" id="GO:0008270">
    <property type="term" value="F:zinc ion binding"/>
    <property type="evidence" value="ECO:0007669"/>
    <property type="project" value="UniProtKB-UniRule"/>
</dbReference>
<evidence type="ECO:0000313" key="11">
    <source>
        <dbReference type="EMBL" id="QBM88791.1"/>
    </source>
</evidence>
<reference evidence="12" key="1">
    <citation type="submission" date="2019-03" db="EMBL/GenBank/DDBJ databases">
        <title>Snf2 controls pulcherriminic acid biosynthesis and connects pigmentation and antifungal activity of the yeast Metschnikowia pulcherrima.</title>
        <authorList>
            <person name="Gore-Lloyd D."/>
            <person name="Sumann I."/>
            <person name="Brachmann A.O."/>
            <person name="Schneeberger K."/>
            <person name="Ortiz-Merino R.A."/>
            <person name="Moreno-Beltran M."/>
            <person name="Schlaefli M."/>
            <person name="Kirner P."/>
            <person name="Santos Kron A."/>
            <person name="Wolfe K.H."/>
            <person name="Piel J."/>
            <person name="Ahrens C.H."/>
            <person name="Henk D."/>
            <person name="Freimoser F.M."/>
        </authorList>
    </citation>
    <scope>NUCLEOTIDE SEQUENCE [LARGE SCALE GENOMIC DNA]</scope>
    <source>
        <strain evidence="12">APC 1.2</strain>
    </source>
</reference>